<dbReference type="Proteomes" id="UP000054498">
    <property type="component" value="Unassembled WGS sequence"/>
</dbReference>
<dbReference type="SUPFAM" id="SSF55154">
    <property type="entry name" value="CYTH-like phosphatases"/>
    <property type="match status" value="1"/>
</dbReference>
<dbReference type="PROSITE" id="PS51707">
    <property type="entry name" value="CYTH"/>
    <property type="match status" value="1"/>
</dbReference>
<dbReference type="PANTHER" id="PTHR34948:SF2">
    <property type="entry name" value="TRIPHOSPHATE TUNNEL METALLOENZYME 3"/>
    <property type="match status" value="1"/>
</dbReference>
<dbReference type="RefSeq" id="XP_013899168.1">
    <property type="nucleotide sequence ID" value="XM_014043714.1"/>
</dbReference>
<dbReference type="EMBL" id="KK101639">
    <property type="protein sequence ID" value="KIZ00149.1"/>
    <property type="molecule type" value="Genomic_DNA"/>
</dbReference>
<evidence type="ECO:0000259" key="1">
    <source>
        <dbReference type="PROSITE" id="PS51707"/>
    </source>
</evidence>
<dbReference type="InterPro" id="IPR023577">
    <property type="entry name" value="CYTH_domain"/>
</dbReference>
<dbReference type="AlphaFoldDB" id="A0A0D2KY60"/>
<dbReference type="SMART" id="SM01118">
    <property type="entry name" value="CYTH"/>
    <property type="match status" value="1"/>
</dbReference>
<name>A0A0D2KY60_9CHLO</name>
<sequence length="207" mass="23041">MEVEIKLRLASKDDYERLQRALAPGAGAVYQQENFFFDGPGGELNARRVVVRVRLYNRDQKATLTVKGEQVLKDGIGRAPETEEKLDPAAARRFVAEPSALLAHDSEIVRHLASQYSLSSLVCLGGFDNLRREFSWAPHGGPEGGRGFTLELDATTYPWGTLYELECETDQPEALRTQLEALLSANGVAYEYSKTSKFANFVNRTLV</sequence>
<dbReference type="Pfam" id="PF01928">
    <property type="entry name" value="CYTH"/>
    <property type="match status" value="1"/>
</dbReference>
<dbReference type="STRING" id="145388.A0A0D2KY60"/>
<gene>
    <name evidence="2" type="ORF">MNEG_7813</name>
</gene>
<dbReference type="Gene3D" id="2.40.320.10">
    <property type="entry name" value="Hypothetical Protein Pfu-838710-001"/>
    <property type="match status" value="1"/>
</dbReference>
<feature type="domain" description="CYTH" evidence="1">
    <location>
        <begin position="1"/>
        <end position="207"/>
    </location>
</feature>
<protein>
    <recommendedName>
        <fullName evidence="1">CYTH domain-containing protein</fullName>
    </recommendedName>
</protein>
<dbReference type="GeneID" id="25740689"/>
<accession>A0A0D2KY60</accession>
<proteinExistence type="predicted"/>
<organism evidence="2 3">
    <name type="scientific">Monoraphidium neglectum</name>
    <dbReference type="NCBI Taxonomy" id="145388"/>
    <lineage>
        <taxon>Eukaryota</taxon>
        <taxon>Viridiplantae</taxon>
        <taxon>Chlorophyta</taxon>
        <taxon>core chlorophytes</taxon>
        <taxon>Chlorophyceae</taxon>
        <taxon>CS clade</taxon>
        <taxon>Sphaeropleales</taxon>
        <taxon>Selenastraceae</taxon>
        <taxon>Monoraphidium</taxon>
    </lineage>
</organism>
<dbReference type="InterPro" id="IPR033469">
    <property type="entry name" value="CYTH-like_dom_sf"/>
</dbReference>
<dbReference type="KEGG" id="mng:MNEG_7813"/>
<evidence type="ECO:0000313" key="2">
    <source>
        <dbReference type="EMBL" id="KIZ00149.1"/>
    </source>
</evidence>
<dbReference type="OrthoDB" id="2160189at2759"/>
<evidence type="ECO:0000313" key="3">
    <source>
        <dbReference type="Proteomes" id="UP000054498"/>
    </source>
</evidence>
<dbReference type="GO" id="GO:0016462">
    <property type="term" value="F:pyrophosphatase activity"/>
    <property type="evidence" value="ECO:0007669"/>
    <property type="project" value="UniProtKB-ARBA"/>
</dbReference>
<keyword evidence="3" id="KW-1185">Reference proteome</keyword>
<reference evidence="2 3" key="1">
    <citation type="journal article" date="2013" name="BMC Genomics">
        <title>Reconstruction of the lipid metabolism for the microalga Monoraphidium neglectum from its genome sequence reveals characteristics suitable for biofuel production.</title>
        <authorList>
            <person name="Bogen C."/>
            <person name="Al-Dilaimi A."/>
            <person name="Albersmeier A."/>
            <person name="Wichmann J."/>
            <person name="Grundmann M."/>
            <person name="Rupp O."/>
            <person name="Lauersen K.J."/>
            <person name="Blifernez-Klassen O."/>
            <person name="Kalinowski J."/>
            <person name="Goesmann A."/>
            <person name="Mussgnug J.H."/>
            <person name="Kruse O."/>
        </authorList>
    </citation>
    <scope>NUCLEOTIDE SEQUENCE [LARGE SCALE GENOMIC DNA]</scope>
    <source>
        <strain evidence="2 3">SAG 48.87</strain>
    </source>
</reference>
<dbReference type="PANTHER" id="PTHR34948">
    <property type="entry name" value="OS08G0299200 PROTEIN"/>
    <property type="match status" value="1"/>
</dbReference>